<protein>
    <submittedName>
        <fullName evidence="1">Uncharacterized protein</fullName>
    </submittedName>
</protein>
<dbReference type="EMBL" id="MT144287">
    <property type="protein sequence ID" value="QJA51764.1"/>
    <property type="molecule type" value="Genomic_DNA"/>
</dbReference>
<dbReference type="AlphaFoldDB" id="A0A6H1ZW14"/>
<organism evidence="1">
    <name type="scientific">viral metagenome</name>
    <dbReference type="NCBI Taxonomy" id="1070528"/>
    <lineage>
        <taxon>unclassified sequences</taxon>
        <taxon>metagenomes</taxon>
        <taxon>organismal metagenomes</taxon>
    </lineage>
</organism>
<dbReference type="EMBL" id="MT144719">
    <property type="protein sequence ID" value="QJH98162.1"/>
    <property type="molecule type" value="Genomic_DNA"/>
</dbReference>
<reference evidence="1" key="1">
    <citation type="submission" date="2020-03" db="EMBL/GenBank/DDBJ databases">
        <title>The deep terrestrial virosphere.</title>
        <authorList>
            <person name="Holmfeldt K."/>
            <person name="Nilsson E."/>
            <person name="Simone D."/>
            <person name="Lopez-Fernandez M."/>
            <person name="Wu X."/>
            <person name="de Brujin I."/>
            <person name="Lundin D."/>
            <person name="Andersson A."/>
            <person name="Bertilsson S."/>
            <person name="Dopson M."/>
        </authorList>
    </citation>
    <scope>NUCLEOTIDE SEQUENCE</scope>
    <source>
        <strain evidence="3">MM415A00210</strain>
        <strain evidence="2">MM415B00644</strain>
        <strain evidence="1">TM448A02292</strain>
        <strain evidence="4">TM448B01220</strain>
    </source>
</reference>
<dbReference type="EMBL" id="MT141492">
    <property type="protein sequence ID" value="QJA63200.1"/>
    <property type="molecule type" value="Genomic_DNA"/>
</dbReference>
<evidence type="ECO:0000313" key="1">
    <source>
        <dbReference type="EMBL" id="QJA51764.1"/>
    </source>
</evidence>
<evidence type="ECO:0000313" key="3">
    <source>
        <dbReference type="EMBL" id="QJA84288.1"/>
    </source>
</evidence>
<sequence>MKFKIHYNVGDFEDCYIISGETIQDIQQKNDTEMKKRGIHFEKNNCWSEEL</sequence>
<accession>A0A6H1ZW14</accession>
<dbReference type="EMBL" id="MT142527">
    <property type="protein sequence ID" value="QJA84288.1"/>
    <property type="molecule type" value="Genomic_DNA"/>
</dbReference>
<gene>
    <name evidence="3" type="ORF">MM415A00210_0013</name>
    <name evidence="2" type="ORF">MM415B00644_0025</name>
    <name evidence="1" type="ORF">TM448A02292_0008</name>
    <name evidence="4" type="ORF">TM448B01220_0019</name>
</gene>
<name>A0A6H1ZW14_9ZZZZ</name>
<evidence type="ECO:0000313" key="4">
    <source>
        <dbReference type="EMBL" id="QJH98162.1"/>
    </source>
</evidence>
<proteinExistence type="predicted"/>
<evidence type="ECO:0000313" key="2">
    <source>
        <dbReference type="EMBL" id="QJA63200.1"/>
    </source>
</evidence>